<evidence type="ECO:0000256" key="7">
    <source>
        <dbReference type="ARBA" id="ARBA00023136"/>
    </source>
</evidence>
<dbReference type="AlphaFoldDB" id="A0A953HQQ9"/>
<dbReference type="EC" id="2.4.-.-" evidence="10"/>
<dbReference type="PANTHER" id="PTHR48090:SF3">
    <property type="entry name" value="UNDECAPRENYL-PHOSPHATE 4-DEOXY-4-FORMAMIDO-L-ARABINOSE TRANSFERASE"/>
    <property type="match status" value="1"/>
</dbReference>
<keyword evidence="4 8" id="KW-0812">Transmembrane</keyword>
<dbReference type="GO" id="GO:0099621">
    <property type="term" value="F:undecaprenyl-phosphate 4-deoxy-4-formamido-L-arabinose transferase activity"/>
    <property type="evidence" value="ECO:0007669"/>
    <property type="project" value="TreeGrafter"/>
</dbReference>
<evidence type="ECO:0000313" key="11">
    <source>
        <dbReference type="Proteomes" id="UP000753961"/>
    </source>
</evidence>
<protein>
    <submittedName>
        <fullName evidence="10">Glycosyltransferase</fullName>
        <ecNumber evidence="10">2.4.-.-</ecNumber>
    </submittedName>
</protein>
<keyword evidence="2 10" id="KW-0328">Glycosyltransferase</keyword>
<keyword evidence="1" id="KW-1003">Cell membrane</keyword>
<dbReference type="Proteomes" id="UP000753961">
    <property type="component" value="Unassembled WGS sequence"/>
</dbReference>
<feature type="transmembrane region" description="Helical" evidence="8">
    <location>
        <begin position="244"/>
        <end position="265"/>
    </location>
</feature>
<dbReference type="GO" id="GO:0009103">
    <property type="term" value="P:lipopolysaccharide biosynthetic process"/>
    <property type="evidence" value="ECO:0007669"/>
    <property type="project" value="UniProtKB-KW"/>
</dbReference>
<comment type="caution">
    <text evidence="10">The sequence shown here is derived from an EMBL/GenBank/DDBJ whole genome shotgun (WGS) entry which is preliminary data.</text>
</comment>
<evidence type="ECO:0000256" key="8">
    <source>
        <dbReference type="SAM" id="Phobius"/>
    </source>
</evidence>
<dbReference type="InterPro" id="IPR050256">
    <property type="entry name" value="Glycosyltransferase_2"/>
</dbReference>
<evidence type="ECO:0000256" key="1">
    <source>
        <dbReference type="ARBA" id="ARBA00022475"/>
    </source>
</evidence>
<keyword evidence="5" id="KW-0448">Lipopolysaccharide biosynthesis</keyword>
<evidence type="ECO:0000256" key="4">
    <source>
        <dbReference type="ARBA" id="ARBA00022692"/>
    </source>
</evidence>
<keyword evidence="3 10" id="KW-0808">Transferase</keyword>
<dbReference type="Gene3D" id="3.90.550.10">
    <property type="entry name" value="Spore Coat Polysaccharide Biosynthesis Protein SpsA, Chain A"/>
    <property type="match status" value="1"/>
</dbReference>
<sequence>MNSNPTEFPYDVSIVVPLLNEAESLPELEAWIRRTMNQHNLRYEIVFIDDGSTDDSWDIITRLTHESPKIRGIKFRRNYGKSAALNTGFNITKGEVIVTMDADLQDSPEEIPEMYDMIVREGYDVVSGWKKKRYDNKWTKNLPSKLFNWVARKMSKIPLHDFNCGLKAYRHKVVHSIEVYGEMHRYIPIIVKWAGFMKIGEKVVQHQPRKYGTSKFGVSRFVNGFLDLVSIFFMGKFGKRPMHFFGLLGSIIFFIGLLAALYLGINKLILLNKGISAPLVTSNPYFYISLVSIIIGSQLFLAGFLGELITRNATERNAYQLDEIAGFEKSDTRILDQNKSQSTKIKNSRFSGN</sequence>
<dbReference type="CDD" id="cd04187">
    <property type="entry name" value="DPM1_like_bac"/>
    <property type="match status" value="1"/>
</dbReference>
<keyword evidence="7 8" id="KW-0472">Membrane</keyword>
<evidence type="ECO:0000259" key="9">
    <source>
        <dbReference type="Pfam" id="PF00535"/>
    </source>
</evidence>
<organism evidence="10 11">
    <name type="scientific">Membranihabitans marinus</name>
    <dbReference type="NCBI Taxonomy" id="1227546"/>
    <lineage>
        <taxon>Bacteria</taxon>
        <taxon>Pseudomonadati</taxon>
        <taxon>Bacteroidota</taxon>
        <taxon>Saprospiria</taxon>
        <taxon>Saprospirales</taxon>
        <taxon>Saprospiraceae</taxon>
        <taxon>Membranihabitans</taxon>
    </lineage>
</organism>
<keyword evidence="6 8" id="KW-1133">Transmembrane helix</keyword>
<dbReference type="RefSeq" id="WP_222578091.1">
    <property type="nucleotide sequence ID" value="NZ_JAHVHU010000001.1"/>
</dbReference>
<dbReference type="SUPFAM" id="SSF53448">
    <property type="entry name" value="Nucleotide-diphospho-sugar transferases"/>
    <property type="match status" value="1"/>
</dbReference>
<name>A0A953HQQ9_9BACT</name>
<reference evidence="10" key="1">
    <citation type="submission" date="2021-06" db="EMBL/GenBank/DDBJ databases">
        <title>44 bacteria genomes isolated from Dapeng, Shenzhen.</title>
        <authorList>
            <person name="Zheng W."/>
            <person name="Yu S."/>
            <person name="Huang Y."/>
        </authorList>
    </citation>
    <scope>NUCLEOTIDE SEQUENCE</scope>
    <source>
        <strain evidence="10">DP5N28-2</strain>
    </source>
</reference>
<proteinExistence type="predicted"/>
<dbReference type="InterPro" id="IPR029044">
    <property type="entry name" value="Nucleotide-diphossugar_trans"/>
</dbReference>
<dbReference type="GO" id="GO:0005886">
    <property type="term" value="C:plasma membrane"/>
    <property type="evidence" value="ECO:0007669"/>
    <property type="project" value="TreeGrafter"/>
</dbReference>
<dbReference type="InterPro" id="IPR001173">
    <property type="entry name" value="Glyco_trans_2-like"/>
</dbReference>
<evidence type="ECO:0000256" key="6">
    <source>
        <dbReference type="ARBA" id="ARBA00022989"/>
    </source>
</evidence>
<evidence type="ECO:0000313" key="10">
    <source>
        <dbReference type="EMBL" id="MBY5956571.1"/>
    </source>
</evidence>
<evidence type="ECO:0000256" key="2">
    <source>
        <dbReference type="ARBA" id="ARBA00022676"/>
    </source>
</evidence>
<dbReference type="Pfam" id="PF00535">
    <property type="entry name" value="Glycos_transf_2"/>
    <property type="match status" value="1"/>
</dbReference>
<dbReference type="EMBL" id="JAHVHU010000001">
    <property type="protein sequence ID" value="MBY5956571.1"/>
    <property type="molecule type" value="Genomic_DNA"/>
</dbReference>
<gene>
    <name evidence="10" type="ORF">KUV50_00385</name>
</gene>
<evidence type="ECO:0000256" key="3">
    <source>
        <dbReference type="ARBA" id="ARBA00022679"/>
    </source>
</evidence>
<keyword evidence="11" id="KW-1185">Reference proteome</keyword>
<accession>A0A953HQQ9</accession>
<dbReference type="PANTHER" id="PTHR48090">
    <property type="entry name" value="UNDECAPRENYL-PHOSPHATE 4-DEOXY-4-FORMAMIDO-L-ARABINOSE TRANSFERASE-RELATED"/>
    <property type="match status" value="1"/>
</dbReference>
<feature type="transmembrane region" description="Helical" evidence="8">
    <location>
        <begin position="285"/>
        <end position="306"/>
    </location>
</feature>
<evidence type="ECO:0000256" key="5">
    <source>
        <dbReference type="ARBA" id="ARBA00022985"/>
    </source>
</evidence>
<feature type="domain" description="Glycosyltransferase 2-like" evidence="9">
    <location>
        <begin position="13"/>
        <end position="174"/>
    </location>
</feature>